<keyword evidence="4" id="KW-1185">Reference proteome</keyword>
<reference evidence="3 4" key="1">
    <citation type="submission" date="2023-08" db="EMBL/GenBank/DDBJ databases">
        <title>Black Yeasts Isolated from many extreme environments.</title>
        <authorList>
            <person name="Coleine C."/>
            <person name="Stajich J.E."/>
            <person name="Selbmann L."/>
        </authorList>
    </citation>
    <scope>NUCLEOTIDE SEQUENCE [LARGE SCALE GENOMIC DNA]</scope>
    <source>
        <strain evidence="3 4">CCFEE 5792</strain>
    </source>
</reference>
<evidence type="ECO:0000313" key="4">
    <source>
        <dbReference type="Proteomes" id="UP001358417"/>
    </source>
</evidence>
<dbReference type="RefSeq" id="XP_064706551.1">
    <property type="nucleotide sequence ID" value="XM_064845697.1"/>
</dbReference>
<feature type="compositionally biased region" description="Polar residues" evidence="1">
    <location>
        <begin position="351"/>
        <end position="367"/>
    </location>
</feature>
<feature type="transmembrane region" description="Helical" evidence="2">
    <location>
        <begin position="64"/>
        <end position="81"/>
    </location>
</feature>
<feature type="transmembrane region" description="Helical" evidence="2">
    <location>
        <begin position="138"/>
        <end position="164"/>
    </location>
</feature>
<proteinExistence type="predicted"/>
<evidence type="ECO:0000256" key="2">
    <source>
        <dbReference type="SAM" id="Phobius"/>
    </source>
</evidence>
<protein>
    <submittedName>
        <fullName evidence="3">Uncharacterized protein</fullName>
    </submittedName>
</protein>
<keyword evidence="2" id="KW-0812">Transmembrane</keyword>
<sequence length="547" mass="59930">MAMRTIPGLTYPAPVAFPTVGFGGSYYDSPVFSLPSYGTRPAVLTWRFIDDYSRLVVNKSSTDGIAAGMTWATFIYLLALAPNQKRTSLFHTCLLGGVTLLLVHLMINIISAGTPGLSKYSPYILLVGPESVIFPARYIAVQAASLVTEILSYCCASVCLWLQAKGLMTSIQNRFPVLYCVILGYLVFSSMATFATQLICIVKTLVQIDQKPEYNAVADYLTWIYVYHTTFAVSVGSYALISMCSIVSIIWRRPYSLVKTHNAYASALNLVGLLCAHSFVLPFIFCILLLVSHSRNIVEPSVMILPTVYLIIPLGTLFMTINQKSTSTTKDDVQVRAIFSPTKASHPDRGLTQTMTNSTNPSSSLTAFLSDPEAGNRPNATSPFAEVDRELAAIDLMDSSTIASLSQSYKGKEVMKNDNPRPDSCVLGPKGNATGLQLTCEVRTKQESERPRLDYSSSETQSKSVRSIIYRIQQESTSLNICTSATRVAKVTIFVLMEHDMSGDDIGQTPGKFGLHRSLKQALSTYCLQDDMMEELPGSKVCCLGMS</sequence>
<feature type="transmembrane region" description="Helical" evidence="2">
    <location>
        <begin position="225"/>
        <end position="251"/>
    </location>
</feature>
<gene>
    <name evidence="3" type="ORF">LTR84_002083</name>
</gene>
<accession>A0AAV9NDY4</accession>
<keyword evidence="2" id="KW-0472">Membrane</keyword>
<comment type="caution">
    <text evidence="3">The sequence shown here is derived from an EMBL/GenBank/DDBJ whole genome shotgun (WGS) entry which is preliminary data.</text>
</comment>
<name>A0AAV9NDY4_9EURO</name>
<dbReference type="InterPro" id="IPR000366">
    <property type="entry name" value="GPCR_STE2"/>
</dbReference>
<dbReference type="Proteomes" id="UP001358417">
    <property type="component" value="Unassembled WGS sequence"/>
</dbReference>
<feature type="transmembrane region" description="Helical" evidence="2">
    <location>
        <begin position="303"/>
        <end position="321"/>
    </location>
</feature>
<feature type="region of interest" description="Disordered" evidence="1">
    <location>
        <begin position="343"/>
        <end position="382"/>
    </location>
</feature>
<keyword evidence="2" id="KW-1133">Transmembrane helix</keyword>
<dbReference type="GO" id="GO:0004932">
    <property type="term" value="F:mating-type factor pheromone receptor activity"/>
    <property type="evidence" value="ECO:0007669"/>
    <property type="project" value="InterPro"/>
</dbReference>
<dbReference type="AlphaFoldDB" id="A0AAV9NDY4"/>
<dbReference type="EMBL" id="JAVRRD010000012">
    <property type="protein sequence ID" value="KAK5053109.1"/>
    <property type="molecule type" value="Genomic_DNA"/>
</dbReference>
<dbReference type="Pfam" id="PF02116">
    <property type="entry name" value="STE2"/>
    <property type="match status" value="1"/>
</dbReference>
<feature type="transmembrane region" description="Helical" evidence="2">
    <location>
        <begin position="93"/>
        <end position="118"/>
    </location>
</feature>
<feature type="transmembrane region" description="Helical" evidence="2">
    <location>
        <begin position="263"/>
        <end position="291"/>
    </location>
</feature>
<evidence type="ECO:0000313" key="3">
    <source>
        <dbReference type="EMBL" id="KAK5053109.1"/>
    </source>
</evidence>
<dbReference type="GeneID" id="89970295"/>
<dbReference type="GO" id="GO:0016020">
    <property type="term" value="C:membrane"/>
    <property type="evidence" value="ECO:0007669"/>
    <property type="project" value="InterPro"/>
</dbReference>
<evidence type="ECO:0000256" key="1">
    <source>
        <dbReference type="SAM" id="MobiDB-lite"/>
    </source>
</evidence>
<organism evidence="3 4">
    <name type="scientific">Exophiala bonariae</name>
    <dbReference type="NCBI Taxonomy" id="1690606"/>
    <lineage>
        <taxon>Eukaryota</taxon>
        <taxon>Fungi</taxon>
        <taxon>Dikarya</taxon>
        <taxon>Ascomycota</taxon>
        <taxon>Pezizomycotina</taxon>
        <taxon>Eurotiomycetes</taxon>
        <taxon>Chaetothyriomycetidae</taxon>
        <taxon>Chaetothyriales</taxon>
        <taxon>Herpotrichiellaceae</taxon>
        <taxon>Exophiala</taxon>
    </lineage>
</organism>
<feature type="transmembrane region" description="Helical" evidence="2">
    <location>
        <begin position="176"/>
        <end position="205"/>
    </location>
</feature>